<feature type="transmembrane region" description="Helical" evidence="1">
    <location>
        <begin position="30"/>
        <end position="50"/>
    </location>
</feature>
<evidence type="ECO:0000313" key="2">
    <source>
        <dbReference type="EMBL" id="SDH85629.1"/>
    </source>
</evidence>
<dbReference type="RefSeq" id="WP_176955603.1">
    <property type="nucleotide sequence ID" value="NZ_FNCN01000024.1"/>
</dbReference>
<sequence>MGRILLAVLGGLLALYLLFGFLIPALFATLKFLFVLVVIALVVVAGVTLVGKFSKK</sequence>
<dbReference type="EMBL" id="FNCN01000024">
    <property type="protein sequence ID" value="SDH85629.1"/>
    <property type="molecule type" value="Genomic_DNA"/>
</dbReference>
<keyword evidence="3" id="KW-1185">Reference proteome</keyword>
<accession>A0A1G8FU16</accession>
<reference evidence="2 3" key="1">
    <citation type="submission" date="2016-10" db="EMBL/GenBank/DDBJ databases">
        <authorList>
            <person name="de Groot N.N."/>
        </authorList>
    </citation>
    <scope>NUCLEOTIDE SEQUENCE [LARGE SCALE GENOMIC DNA]</scope>
    <source>
        <strain evidence="2 3">CPCC 201354</strain>
    </source>
</reference>
<dbReference type="Proteomes" id="UP000198923">
    <property type="component" value="Unassembled WGS sequence"/>
</dbReference>
<keyword evidence="1" id="KW-0472">Membrane</keyword>
<evidence type="ECO:0000313" key="3">
    <source>
        <dbReference type="Proteomes" id="UP000198923"/>
    </source>
</evidence>
<dbReference type="AlphaFoldDB" id="A0A1G8FU16"/>
<proteinExistence type="predicted"/>
<evidence type="ECO:0000256" key="1">
    <source>
        <dbReference type="SAM" id="Phobius"/>
    </source>
</evidence>
<organism evidence="2 3">
    <name type="scientific">Sinosporangium album</name>
    <dbReference type="NCBI Taxonomy" id="504805"/>
    <lineage>
        <taxon>Bacteria</taxon>
        <taxon>Bacillati</taxon>
        <taxon>Actinomycetota</taxon>
        <taxon>Actinomycetes</taxon>
        <taxon>Streptosporangiales</taxon>
        <taxon>Streptosporangiaceae</taxon>
        <taxon>Sinosporangium</taxon>
    </lineage>
</organism>
<name>A0A1G8FU16_9ACTN</name>
<dbReference type="STRING" id="504805.SAMN05421505_12488"/>
<gene>
    <name evidence="2" type="ORF">SAMN05421505_12488</name>
</gene>
<protein>
    <submittedName>
        <fullName evidence="2">Uncharacterized protein</fullName>
    </submittedName>
</protein>
<keyword evidence="1" id="KW-0812">Transmembrane</keyword>
<keyword evidence="1" id="KW-1133">Transmembrane helix</keyword>